<evidence type="ECO:0000256" key="6">
    <source>
        <dbReference type="ARBA" id="ARBA00022946"/>
    </source>
</evidence>
<evidence type="ECO:0000256" key="8">
    <source>
        <dbReference type="ARBA" id="ARBA00031194"/>
    </source>
</evidence>
<dbReference type="PROSITE" id="PS50862">
    <property type="entry name" value="AA_TRNA_LIGASE_II"/>
    <property type="match status" value="1"/>
</dbReference>
<evidence type="ECO:0000256" key="7">
    <source>
        <dbReference type="ARBA" id="ARBA00023146"/>
    </source>
</evidence>
<dbReference type="InterPro" id="IPR006195">
    <property type="entry name" value="aa-tRNA-synth_II"/>
</dbReference>
<keyword evidence="3" id="KW-0547">Nucleotide-binding</keyword>
<dbReference type="InterPro" id="IPR045864">
    <property type="entry name" value="aa-tRNA-synth_II/BPL/LPL"/>
</dbReference>
<dbReference type="SMART" id="SM00896">
    <property type="entry name" value="FDX-ACB"/>
    <property type="match status" value="1"/>
</dbReference>
<evidence type="ECO:0000313" key="11">
    <source>
        <dbReference type="EMBL" id="GAA1761250.1"/>
    </source>
</evidence>
<feature type="domain" description="Aminoacyl-transfer RNA synthetases class-II family profile" evidence="9">
    <location>
        <begin position="120"/>
        <end position="250"/>
    </location>
</feature>
<dbReference type="InterPro" id="IPR005121">
    <property type="entry name" value="Fdx_antiC-bd"/>
</dbReference>
<evidence type="ECO:0000259" key="9">
    <source>
        <dbReference type="PROSITE" id="PS50862"/>
    </source>
</evidence>
<keyword evidence="4" id="KW-0067">ATP-binding</keyword>
<dbReference type="Gene3D" id="3.30.930.10">
    <property type="entry name" value="Bira Bifunctional Protein, Domain 2"/>
    <property type="match status" value="1"/>
</dbReference>
<dbReference type="Gene3D" id="3.30.70.380">
    <property type="entry name" value="Ferrodoxin-fold anticodon-binding domain"/>
    <property type="match status" value="1"/>
</dbReference>
<dbReference type="SUPFAM" id="SSF55681">
    <property type="entry name" value="Class II aaRS and biotin synthetases"/>
    <property type="match status" value="1"/>
</dbReference>
<organism evidence="11 12">
    <name type="scientific">Kocuria aegyptia</name>
    <dbReference type="NCBI Taxonomy" id="330943"/>
    <lineage>
        <taxon>Bacteria</taxon>
        <taxon>Bacillati</taxon>
        <taxon>Actinomycetota</taxon>
        <taxon>Actinomycetes</taxon>
        <taxon>Micrococcales</taxon>
        <taxon>Micrococcaceae</taxon>
        <taxon>Kocuria</taxon>
    </lineage>
</organism>
<dbReference type="PROSITE" id="PS51447">
    <property type="entry name" value="FDX_ACB"/>
    <property type="match status" value="1"/>
</dbReference>
<evidence type="ECO:0000256" key="3">
    <source>
        <dbReference type="ARBA" id="ARBA00022741"/>
    </source>
</evidence>
<feature type="domain" description="FDX-ACB" evidence="10">
    <location>
        <begin position="266"/>
        <end position="372"/>
    </location>
</feature>
<dbReference type="InterPro" id="IPR002319">
    <property type="entry name" value="Phenylalanyl-tRNA_Synthase"/>
</dbReference>
<dbReference type="InterPro" id="IPR036690">
    <property type="entry name" value="Fdx_antiC-bd_sf"/>
</dbReference>
<evidence type="ECO:0000256" key="5">
    <source>
        <dbReference type="ARBA" id="ARBA00022917"/>
    </source>
</evidence>
<dbReference type="Proteomes" id="UP001501204">
    <property type="component" value="Unassembled WGS sequence"/>
</dbReference>
<evidence type="ECO:0000313" key="12">
    <source>
        <dbReference type="Proteomes" id="UP001501204"/>
    </source>
</evidence>
<dbReference type="EMBL" id="BAAAOA010000020">
    <property type="protein sequence ID" value="GAA1761250.1"/>
    <property type="molecule type" value="Genomic_DNA"/>
</dbReference>
<dbReference type="RefSeq" id="WP_344122169.1">
    <property type="nucleotide sequence ID" value="NZ_BAAAOA010000020.1"/>
</dbReference>
<reference evidence="12" key="1">
    <citation type="journal article" date="2019" name="Int. J. Syst. Evol. Microbiol.">
        <title>The Global Catalogue of Microorganisms (GCM) 10K type strain sequencing project: providing services to taxonomists for standard genome sequencing and annotation.</title>
        <authorList>
            <consortium name="The Broad Institute Genomics Platform"/>
            <consortium name="The Broad Institute Genome Sequencing Center for Infectious Disease"/>
            <person name="Wu L."/>
            <person name="Ma J."/>
        </authorList>
    </citation>
    <scope>NUCLEOTIDE SEQUENCE [LARGE SCALE GENOMIC DNA]</scope>
    <source>
        <strain evidence="12">JCM 14735</strain>
    </source>
</reference>
<evidence type="ECO:0000256" key="1">
    <source>
        <dbReference type="ARBA" id="ARBA00008226"/>
    </source>
</evidence>
<sequence length="384" mass="43093">MSAPSYITPDQLARALTLRDLSDPAQGAHSMQLLLDDLVAALQHRWSSSVRLVRHPPLVAVHDNYDRLGYDPGDVTRAQRYTRYVSPTVVLRTHTSAELPAALQDYRGRSDIDELLVVPGLVHRRDVVDRTHVGEPHQVDLWRIRSTPRTTDQELLEMITTVVEAVLPGARWQITDVEHPYTLGGRQVDVHMDGQWLELAECGRIHPDVLRGSGLDPQRWSGLALGMGLERALMLRKSIPDIRYLRSAEPRIAAQMLDLEPWQHVSPLPGTRRDISVVLDDSEDDETIGDRIRTALGQDADLLESVQVLSLTRYEQLPATARDRLGIAPGQSNALIRIHIRPLLRTLTSAEANELRNTVYLAVHQGPHAELIQQPADPAQNEHR</sequence>
<proteinExistence type="inferred from homology"/>
<keyword evidence="6" id="KW-0809">Transit peptide</keyword>
<protein>
    <recommendedName>
        <fullName evidence="8">Phenylalanyl-tRNA synthetase</fullName>
    </recommendedName>
</protein>
<evidence type="ECO:0000259" key="10">
    <source>
        <dbReference type="PROSITE" id="PS51447"/>
    </source>
</evidence>
<dbReference type="SUPFAM" id="SSF54991">
    <property type="entry name" value="Anticodon-binding domain of PheRS"/>
    <property type="match status" value="1"/>
</dbReference>
<keyword evidence="5" id="KW-0648">Protein biosynthesis</keyword>
<dbReference type="Pfam" id="PF01409">
    <property type="entry name" value="tRNA-synt_2d"/>
    <property type="match status" value="1"/>
</dbReference>
<keyword evidence="2" id="KW-0436">Ligase</keyword>
<evidence type="ECO:0000256" key="4">
    <source>
        <dbReference type="ARBA" id="ARBA00022840"/>
    </source>
</evidence>
<gene>
    <name evidence="11" type="ORF">GCM10009767_20350</name>
</gene>
<comment type="similarity">
    <text evidence="1">Belongs to the class-II aminoacyl-tRNA synthetase family.</text>
</comment>
<evidence type="ECO:0000256" key="2">
    <source>
        <dbReference type="ARBA" id="ARBA00022598"/>
    </source>
</evidence>
<comment type="caution">
    <text evidence="11">The sequence shown here is derived from an EMBL/GenBank/DDBJ whole genome shotgun (WGS) entry which is preliminary data.</text>
</comment>
<name>A0ABP4WRP6_9MICC</name>
<keyword evidence="12" id="KW-1185">Reference proteome</keyword>
<keyword evidence="7" id="KW-0030">Aminoacyl-tRNA synthetase</keyword>
<accession>A0ABP4WRP6</accession>